<comment type="cofactor">
    <cofactor evidence="2">
        <name>Mn(2+)</name>
        <dbReference type="ChEBI" id="CHEBI:29035"/>
    </cofactor>
</comment>
<feature type="binding site" evidence="11">
    <location>
        <position position="101"/>
    </location>
    <ligand>
        <name>substrate</name>
    </ligand>
</feature>
<protein>
    <submittedName>
        <fullName evidence="13">Sugar lactone lactonase YvrE</fullName>
    </submittedName>
</protein>
<dbReference type="EMBL" id="PZZP01000001">
    <property type="protein sequence ID" value="PTM58319.1"/>
    <property type="molecule type" value="Genomic_DNA"/>
</dbReference>
<evidence type="ECO:0000313" key="14">
    <source>
        <dbReference type="Proteomes" id="UP000241639"/>
    </source>
</evidence>
<dbReference type="GO" id="GO:0005509">
    <property type="term" value="F:calcium ion binding"/>
    <property type="evidence" value="ECO:0007669"/>
    <property type="project" value="TreeGrafter"/>
</dbReference>
<feature type="binding site" evidence="11">
    <location>
        <position position="197"/>
    </location>
    <ligand>
        <name>a divalent metal cation</name>
        <dbReference type="ChEBI" id="CHEBI:60240"/>
    </ligand>
</feature>
<evidence type="ECO:0000256" key="2">
    <source>
        <dbReference type="ARBA" id="ARBA00001936"/>
    </source>
</evidence>
<feature type="binding site" evidence="11">
    <location>
        <position position="16"/>
    </location>
    <ligand>
        <name>a divalent metal cation</name>
        <dbReference type="ChEBI" id="CHEBI:60240"/>
    </ligand>
</feature>
<feature type="active site" description="Proton donor/acceptor" evidence="10">
    <location>
        <position position="197"/>
    </location>
</feature>
<evidence type="ECO:0000256" key="5">
    <source>
        <dbReference type="ARBA" id="ARBA00008853"/>
    </source>
</evidence>
<dbReference type="GO" id="GO:0019853">
    <property type="term" value="P:L-ascorbic acid biosynthetic process"/>
    <property type="evidence" value="ECO:0007669"/>
    <property type="project" value="TreeGrafter"/>
</dbReference>
<evidence type="ECO:0000256" key="11">
    <source>
        <dbReference type="PIRSR" id="PIRSR605511-2"/>
    </source>
</evidence>
<organism evidence="13 14">
    <name type="scientific">Desmospora activa DSM 45169</name>
    <dbReference type="NCBI Taxonomy" id="1121389"/>
    <lineage>
        <taxon>Bacteria</taxon>
        <taxon>Bacillati</taxon>
        <taxon>Bacillota</taxon>
        <taxon>Bacilli</taxon>
        <taxon>Bacillales</taxon>
        <taxon>Thermoactinomycetaceae</taxon>
        <taxon>Desmospora</taxon>
    </lineage>
</organism>
<evidence type="ECO:0000256" key="4">
    <source>
        <dbReference type="ARBA" id="ARBA00004496"/>
    </source>
</evidence>
<sequence length="291" mass="32526">MDSLQIVQNTKAELGEGPSWDAANNVLYWVDITRERLHIYHPYSNRQITYDTGDYISSVVPRRCGGVVMTLKKSFYAFDFHMNKMTHIGTVEQDKPHNRFNDGKCDALGRYWAGTMSQMFTPGAGALYCLEPDWRIKKVLGNITISNGIAWSPDNSVMYYIDSPTRKVMAYDYDLATATISNPRVAVTFPAAEPFPDGMATDEEGLIWVAIWKGGKITRWNPNTGELLKTIHVPATLTTSCVFGGDDLQDLYITSARIGLKEEILAKEPYAGGLFAIRTKVRGLPTYPFSG</sequence>
<evidence type="ECO:0000256" key="7">
    <source>
        <dbReference type="ARBA" id="ARBA00022723"/>
    </source>
</evidence>
<dbReference type="OrthoDB" id="2633250at2"/>
<dbReference type="PRINTS" id="PR01790">
    <property type="entry name" value="SMP30FAMILY"/>
</dbReference>
<dbReference type="InterPro" id="IPR013658">
    <property type="entry name" value="SGL"/>
</dbReference>
<keyword evidence="7 11" id="KW-0479">Metal-binding</keyword>
<feature type="domain" description="SMP-30/Gluconolactonase/LRE-like region" evidence="12">
    <location>
        <begin position="14"/>
        <end position="257"/>
    </location>
</feature>
<evidence type="ECO:0000256" key="9">
    <source>
        <dbReference type="ARBA" id="ARBA00022837"/>
    </source>
</evidence>
<feature type="binding site" evidence="11">
    <location>
        <position position="99"/>
    </location>
    <ligand>
        <name>substrate</name>
    </ligand>
</feature>
<dbReference type="AlphaFoldDB" id="A0A2T4Z8V5"/>
<accession>A0A2T4Z8V5</accession>
<comment type="cofactor">
    <cofactor evidence="1">
        <name>Ca(2+)</name>
        <dbReference type="ChEBI" id="CHEBI:29108"/>
    </cofactor>
</comment>
<evidence type="ECO:0000313" key="13">
    <source>
        <dbReference type="EMBL" id="PTM58319.1"/>
    </source>
</evidence>
<name>A0A2T4Z8V5_9BACL</name>
<keyword evidence="8" id="KW-0378">Hydrolase</keyword>
<evidence type="ECO:0000256" key="1">
    <source>
        <dbReference type="ARBA" id="ARBA00001913"/>
    </source>
</evidence>
<comment type="similarity">
    <text evidence="5">Belongs to the SMP-30/CGR1 family.</text>
</comment>
<dbReference type="SUPFAM" id="SSF63829">
    <property type="entry name" value="Calcium-dependent phosphotriesterase"/>
    <property type="match status" value="1"/>
</dbReference>
<dbReference type="GO" id="GO:0004341">
    <property type="term" value="F:gluconolactonase activity"/>
    <property type="evidence" value="ECO:0007669"/>
    <property type="project" value="TreeGrafter"/>
</dbReference>
<comment type="cofactor">
    <cofactor evidence="3">
        <name>Mg(2+)</name>
        <dbReference type="ChEBI" id="CHEBI:18420"/>
    </cofactor>
</comment>
<dbReference type="InterPro" id="IPR005511">
    <property type="entry name" value="SMP-30"/>
</dbReference>
<dbReference type="FunFam" id="2.120.10.30:FF:000027">
    <property type="entry name" value="Regucalcin homologue"/>
    <property type="match status" value="1"/>
</dbReference>
<gene>
    <name evidence="13" type="ORF">C8J48_0900</name>
</gene>
<evidence type="ECO:0000256" key="3">
    <source>
        <dbReference type="ARBA" id="ARBA00001946"/>
    </source>
</evidence>
<evidence type="ECO:0000256" key="6">
    <source>
        <dbReference type="ARBA" id="ARBA00022490"/>
    </source>
</evidence>
<dbReference type="Pfam" id="PF08450">
    <property type="entry name" value="SGL"/>
    <property type="match status" value="1"/>
</dbReference>
<comment type="caution">
    <text evidence="13">The sequence shown here is derived from an EMBL/GenBank/DDBJ whole genome shotgun (WGS) entry which is preliminary data.</text>
</comment>
<feature type="binding site" evidence="11">
    <location>
        <position position="147"/>
    </location>
    <ligand>
        <name>a divalent metal cation</name>
        <dbReference type="ChEBI" id="CHEBI:60240"/>
    </ligand>
</feature>
<dbReference type="Gene3D" id="2.120.10.30">
    <property type="entry name" value="TolB, C-terminal domain"/>
    <property type="match status" value="1"/>
</dbReference>
<keyword evidence="9" id="KW-0106">Calcium</keyword>
<dbReference type="Proteomes" id="UP000241639">
    <property type="component" value="Unassembled WGS sequence"/>
</dbReference>
<dbReference type="PANTHER" id="PTHR10907">
    <property type="entry name" value="REGUCALCIN"/>
    <property type="match status" value="1"/>
</dbReference>
<keyword evidence="6" id="KW-0963">Cytoplasm</keyword>
<reference evidence="13 14" key="1">
    <citation type="submission" date="2018-04" db="EMBL/GenBank/DDBJ databases">
        <title>Genomic Encyclopedia of Archaeal and Bacterial Type Strains, Phase II (KMG-II): from individual species to whole genera.</title>
        <authorList>
            <person name="Goeker M."/>
        </authorList>
    </citation>
    <scope>NUCLEOTIDE SEQUENCE [LARGE SCALE GENOMIC DNA]</scope>
    <source>
        <strain evidence="13 14">DSM 45169</strain>
    </source>
</reference>
<evidence type="ECO:0000256" key="8">
    <source>
        <dbReference type="ARBA" id="ARBA00022801"/>
    </source>
</evidence>
<proteinExistence type="inferred from homology"/>
<keyword evidence="14" id="KW-1185">Reference proteome</keyword>
<comment type="subcellular location">
    <subcellularLocation>
        <location evidence="4">Cytoplasm</location>
    </subcellularLocation>
</comment>
<dbReference type="RefSeq" id="WP_107725139.1">
    <property type="nucleotide sequence ID" value="NZ_PZZP01000001.1"/>
</dbReference>
<dbReference type="GO" id="GO:0005737">
    <property type="term" value="C:cytoplasm"/>
    <property type="evidence" value="ECO:0007669"/>
    <property type="project" value="UniProtKB-SubCell"/>
</dbReference>
<dbReference type="PANTHER" id="PTHR10907:SF47">
    <property type="entry name" value="REGUCALCIN"/>
    <property type="match status" value="1"/>
</dbReference>
<evidence type="ECO:0000256" key="10">
    <source>
        <dbReference type="PIRSR" id="PIRSR605511-1"/>
    </source>
</evidence>
<dbReference type="InterPro" id="IPR011042">
    <property type="entry name" value="6-blade_b-propeller_TolB-like"/>
</dbReference>
<comment type="cofactor">
    <cofactor evidence="11">
        <name>Zn(2+)</name>
        <dbReference type="ChEBI" id="CHEBI:29105"/>
    </cofactor>
    <text evidence="11">Binds 1 divalent metal cation per subunit.</text>
</comment>
<evidence type="ECO:0000259" key="12">
    <source>
        <dbReference type="Pfam" id="PF08450"/>
    </source>
</evidence>
<keyword evidence="11" id="KW-0862">Zinc</keyword>